<dbReference type="EMBL" id="CANHGI010000004">
    <property type="protein sequence ID" value="CAI5446809.1"/>
    <property type="molecule type" value="Genomic_DNA"/>
</dbReference>
<evidence type="ECO:0000256" key="1">
    <source>
        <dbReference type="SAM" id="MobiDB-lite"/>
    </source>
</evidence>
<feature type="compositionally biased region" description="Basic residues" evidence="1">
    <location>
        <begin position="217"/>
        <end position="227"/>
    </location>
</feature>
<dbReference type="InterPro" id="IPR002593">
    <property type="entry name" value="DX"/>
</dbReference>
<reference evidence="5" key="1">
    <citation type="submission" date="2022-11" db="EMBL/GenBank/DDBJ databases">
        <authorList>
            <person name="Kikuchi T."/>
        </authorList>
    </citation>
    <scope>NUCLEOTIDE SEQUENCE</scope>
    <source>
        <strain evidence="5">PS1010</strain>
    </source>
</reference>
<proteinExistence type="predicted"/>
<keyword evidence="6" id="KW-1185">Reference proteome</keyword>
<dbReference type="AlphaFoldDB" id="A0A9P1IJR9"/>
<gene>
    <name evidence="5" type="ORF">CAMP_LOCUS9446</name>
</gene>
<organism evidence="5 6">
    <name type="scientific">Caenorhabditis angaria</name>
    <dbReference type="NCBI Taxonomy" id="860376"/>
    <lineage>
        <taxon>Eukaryota</taxon>
        <taxon>Metazoa</taxon>
        <taxon>Ecdysozoa</taxon>
        <taxon>Nematoda</taxon>
        <taxon>Chromadorea</taxon>
        <taxon>Rhabditida</taxon>
        <taxon>Rhabditina</taxon>
        <taxon>Rhabditomorpha</taxon>
        <taxon>Rhabditoidea</taxon>
        <taxon>Rhabditidae</taxon>
        <taxon>Peloderinae</taxon>
        <taxon>Caenorhabditis</taxon>
    </lineage>
</organism>
<dbReference type="PANTHER" id="PTHR36157:SF1">
    <property type="entry name" value="DOMAIN OF UNKNOWN FUNCTION DX DOMAIN-CONTAINING PROTEIN"/>
    <property type="match status" value="1"/>
</dbReference>
<keyword evidence="2" id="KW-1133">Transmembrane helix</keyword>
<evidence type="ECO:0000313" key="6">
    <source>
        <dbReference type="Proteomes" id="UP001152747"/>
    </source>
</evidence>
<feature type="compositionally biased region" description="Basic and acidic residues" evidence="1">
    <location>
        <begin position="199"/>
        <end position="216"/>
    </location>
</feature>
<keyword evidence="2" id="KW-0472">Membrane</keyword>
<comment type="caution">
    <text evidence="5">The sequence shown here is derived from an EMBL/GenBank/DDBJ whole genome shotgun (WGS) entry which is preliminary data.</text>
</comment>
<sequence>MKATTFFVLLIIFIIRVYCNSECPSTLIPFYEQDACNKSEPQCKSSFGEVGQCVEESRSNEYGRCCPDKTLPHVFQTNTKCDESLPIDDDYDYTFCKNGKIYTIGQNHLKVPYGKNKDCILNSDCPGENNYCVTVIIIQSRKCFIIESPKKKEDSNTMMIIIIVAVVVILIAVIVGLVATFLICKKKKGKGGQKSSAENTRDSQAEQKNKGKASKEKAKKGKKGSNV</sequence>
<evidence type="ECO:0000256" key="3">
    <source>
        <dbReference type="SAM" id="SignalP"/>
    </source>
</evidence>
<feature type="chain" id="PRO_5040505214" description="Domain of unknown function DX domain-containing protein" evidence="3">
    <location>
        <begin position="20"/>
        <end position="227"/>
    </location>
</feature>
<dbReference type="PANTHER" id="PTHR36157">
    <property type="entry name" value="PROTEIN CBG12671-RELATED"/>
    <property type="match status" value="1"/>
</dbReference>
<evidence type="ECO:0000313" key="5">
    <source>
        <dbReference type="EMBL" id="CAI5446809.1"/>
    </source>
</evidence>
<keyword evidence="3" id="KW-0732">Signal</keyword>
<feature type="domain" description="Domain of unknown function DX" evidence="4">
    <location>
        <begin position="75"/>
        <end position="144"/>
    </location>
</feature>
<evidence type="ECO:0000256" key="2">
    <source>
        <dbReference type="SAM" id="Phobius"/>
    </source>
</evidence>
<accession>A0A9P1IJR9</accession>
<dbReference type="Pfam" id="PF01666">
    <property type="entry name" value="DX"/>
    <property type="match status" value="1"/>
</dbReference>
<feature type="signal peptide" evidence="3">
    <location>
        <begin position="1"/>
        <end position="19"/>
    </location>
</feature>
<protein>
    <recommendedName>
        <fullName evidence="4">Domain of unknown function DX domain-containing protein</fullName>
    </recommendedName>
</protein>
<evidence type="ECO:0000259" key="4">
    <source>
        <dbReference type="Pfam" id="PF01666"/>
    </source>
</evidence>
<dbReference type="Proteomes" id="UP001152747">
    <property type="component" value="Unassembled WGS sequence"/>
</dbReference>
<feature type="transmembrane region" description="Helical" evidence="2">
    <location>
        <begin position="158"/>
        <end position="184"/>
    </location>
</feature>
<feature type="region of interest" description="Disordered" evidence="1">
    <location>
        <begin position="187"/>
        <end position="227"/>
    </location>
</feature>
<name>A0A9P1IJR9_9PELO</name>
<keyword evidence="2" id="KW-0812">Transmembrane</keyword>